<keyword evidence="2" id="KW-1185">Reference proteome</keyword>
<dbReference type="Gene3D" id="3.90.1140.10">
    <property type="entry name" value="Cyclic phosphodiesterase"/>
    <property type="match status" value="1"/>
</dbReference>
<evidence type="ECO:0000313" key="1">
    <source>
        <dbReference type="EMBL" id="KPM47728.1"/>
    </source>
</evidence>
<dbReference type="EMBL" id="LGTQ01000009">
    <property type="protein sequence ID" value="KPM47728.1"/>
    <property type="molecule type" value="Genomic_DNA"/>
</dbReference>
<gene>
    <name evidence="1" type="ORF">AFM12_10635</name>
</gene>
<dbReference type="Pfam" id="PF13563">
    <property type="entry name" value="2_5_RNA_ligase2"/>
    <property type="match status" value="1"/>
</dbReference>
<accession>A0A0P7C158</accession>
<organism evidence="1 2">
    <name type="scientific">Jiulongibacter sediminis</name>
    <dbReference type="NCBI Taxonomy" id="1605367"/>
    <lineage>
        <taxon>Bacteria</taxon>
        <taxon>Pseudomonadati</taxon>
        <taxon>Bacteroidota</taxon>
        <taxon>Cytophagia</taxon>
        <taxon>Cytophagales</taxon>
        <taxon>Leadbetterellaceae</taxon>
        <taxon>Jiulongibacter</taxon>
    </lineage>
</organism>
<dbReference type="AlphaFoldDB" id="A0A0P7C158"/>
<proteinExistence type="predicted"/>
<evidence type="ECO:0000313" key="2">
    <source>
        <dbReference type="Proteomes" id="UP000050454"/>
    </source>
</evidence>
<reference evidence="1 2" key="1">
    <citation type="submission" date="2015-07" db="EMBL/GenBank/DDBJ databases">
        <title>The draft genome sequence of Leadbetterella sp. JN14-9.</title>
        <authorList>
            <person name="Liu Y."/>
            <person name="Du J."/>
            <person name="Shao Z."/>
        </authorList>
    </citation>
    <scope>NUCLEOTIDE SEQUENCE [LARGE SCALE GENOMIC DNA]</scope>
    <source>
        <strain evidence="1 2">JN14-9</strain>
    </source>
</reference>
<sequence>MPKIIDNLTNCLSRFSSFNIELSGFSTFAESLTFYAEIGNPETFKPILNEIKLFKCSEGLSDSLSITDIPHATIGRFRSSYELGQLWSEYNNKGYRSEGILECVKVLEWEGMGYSHVNTIKLRSC</sequence>
<name>A0A0P7C158_9BACT</name>
<dbReference type="Proteomes" id="UP000050454">
    <property type="component" value="Unassembled WGS sequence"/>
</dbReference>
<comment type="caution">
    <text evidence="1">The sequence shown here is derived from an EMBL/GenBank/DDBJ whole genome shotgun (WGS) entry which is preliminary data.</text>
</comment>
<protein>
    <submittedName>
        <fullName evidence="1">Uncharacterized protein</fullName>
    </submittedName>
</protein>